<organism evidence="2 3">
    <name type="scientific">Pseudogracilibacillus auburnensis</name>
    <dbReference type="NCBI Taxonomy" id="1494959"/>
    <lineage>
        <taxon>Bacteria</taxon>
        <taxon>Bacillati</taxon>
        <taxon>Bacillota</taxon>
        <taxon>Bacilli</taxon>
        <taxon>Bacillales</taxon>
        <taxon>Bacillaceae</taxon>
        <taxon>Pseudogracilibacillus</taxon>
    </lineage>
</organism>
<evidence type="ECO:0000313" key="3">
    <source>
        <dbReference type="Proteomes" id="UP000247978"/>
    </source>
</evidence>
<keyword evidence="2" id="KW-0378">Hydrolase</keyword>
<dbReference type="InterPro" id="IPR032466">
    <property type="entry name" value="Metal_Hydrolase"/>
</dbReference>
<dbReference type="InterPro" id="IPR006680">
    <property type="entry name" value="Amidohydro-rel"/>
</dbReference>
<comment type="caution">
    <text evidence="2">The sequence shown here is derived from an EMBL/GenBank/DDBJ whole genome shotgun (WGS) entry which is preliminary data.</text>
</comment>
<feature type="domain" description="Amidohydrolase-related" evidence="1">
    <location>
        <begin position="54"/>
        <end position="387"/>
    </location>
</feature>
<proteinExistence type="predicted"/>
<accession>A0A2V3W4X3</accession>
<dbReference type="SUPFAM" id="SSF51556">
    <property type="entry name" value="Metallo-dependent hydrolases"/>
    <property type="match status" value="1"/>
</dbReference>
<dbReference type="InterPro" id="IPR011059">
    <property type="entry name" value="Metal-dep_hydrolase_composite"/>
</dbReference>
<dbReference type="SUPFAM" id="SSF51338">
    <property type="entry name" value="Composite domain of metallo-dependent hydrolases"/>
    <property type="match status" value="1"/>
</dbReference>
<dbReference type="GO" id="GO:0016810">
    <property type="term" value="F:hydrolase activity, acting on carbon-nitrogen (but not peptide) bonds"/>
    <property type="evidence" value="ECO:0007669"/>
    <property type="project" value="InterPro"/>
</dbReference>
<name>A0A2V3W4X3_9BACI</name>
<reference evidence="2 3" key="1">
    <citation type="submission" date="2018-05" db="EMBL/GenBank/DDBJ databases">
        <title>Genomic Encyclopedia of Type Strains, Phase IV (KMG-IV): sequencing the most valuable type-strain genomes for metagenomic binning, comparative biology and taxonomic classification.</title>
        <authorList>
            <person name="Goeker M."/>
        </authorList>
    </citation>
    <scope>NUCLEOTIDE SEQUENCE [LARGE SCALE GENOMIC DNA]</scope>
    <source>
        <strain evidence="2 3">DSM 28556</strain>
    </source>
</reference>
<dbReference type="Proteomes" id="UP000247978">
    <property type="component" value="Unassembled WGS sequence"/>
</dbReference>
<protein>
    <submittedName>
        <fullName evidence="2">Imidazolonepropionase-like amidohydrolase</fullName>
    </submittedName>
</protein>
<keyword evidence="3" id="KW-1185">Reference proteome</keyword>
<sequence>MRLIINNCNLINGISDEVKENCYIIIEGDSISKIGLGYVEPGSTDTVIDGKGKYVIPGLIDAHVHLVWDGSPDPMPVIEHLENDEVTLRAYKHSLDYLKLGITTVRDVGSPDRTAIHVRNAINSKLLKGPTIISSGTSISITGGHVYSLGREADGVDGVRTAARKILKEGADLIKVMATGGIYTEGEEPGNTQLTYEEIAVAVKEAHNKNKKVAAHADGLEGIMNCIKAGVNTIEHGIYADTNALKLMKEKGMYLVPTMAVMRRLSTYEKIPAFAREKALEITDTHMEMLKNAVKLGVNIATGTDCGSAGTPPAYYFEELLIMEEAGMKPIDVIKSSTNIAASCLGIEDRGTLTEGMKADLLLLNENPCTDLHVLKDDKLIVKDGKIVSELLF</sequence>
<dbReference type="InterPro" id="IPR051781">
    <property type="entry name" value="Metallo-dep_Hydrolase"/>
</dbReference>
<dbReference type="InterPro" id="IPR057744">
    <property type="entry name" value="OTAase-like"/>
</dbReference>
<dbReference type="AlphaFoldDB" id="A0A2V3W4X3"/>
<dbReference type="EMBL" id="QJJQ01000002">
    <property type="protein sequence ID" value="PXW89403.1"/>
    <property type="molecule type" value="Genomic_DNA"/>
</dbReference>
<dbReference type="CDD" id="cd01299">
    <property type="entry name" value="Met_dep_hydrolase_A"/>
    <property type="match status" value="1"/>
</dbReference>
<gene>
    <name evidence="2" type="ORF">DFR56_102180</name>
</gene>
<dbReference type="Gene3D" id="3.20.20.140">
    <property type="entry name" value="Metal-dependent hydrolases"/>
    <property type="match status" value="1"/>
</dbReference>
<evidence type="ECO:0000259" key="1">
    <source>
        <dbReference type="Pfam" id="PF01979"/>
    </source>
</evidence>
<dbReference type="PANTHER" id="PTHR43135:SF3">
    <property type="entry name" value="ALPHA-D-RIBOSE 1-METHYLPHOSPHONATE 5-TRIPHOSPHATE DIPHOSPHATASE"/>
    <property type="match status" value="1"/>
</dbReference>
<evidence type="ECO:0000313" key="2">
    <source>
        <dbReference type="EMBL" id="PXW89403.1"/>
    </source>
</evidence>
<dbReference type="Pfam" id="PF01979">
    <property type="entry name" value="Amidohydro_1"/>
    <property type="match status" value="1"/>
</dbReference>
<dbReference type="PANTHER" id="PTHR43135">
    <property type="entry name" value="ALPHA-D-RIBOSE 1-METHYLPHOSPHONATE 5-TRIPHOSPHATE DIPHOSPHATASE"/>
    <property type="match status" value="1"/>
</dbReference>
<dbReference type="Gene3D" id="2.30.40.10">
    <property type="entry name" value="Urease, subunit C, domain 1"/>
    <property type="match status" value="1"/>
</dbReference>
<dbReference type="RefSeq" id="WP_244916422.1">
    <property type="nucleotide sequence ID" value="NZ_JADIJL010000001.1"/>
</dbReference>